<sequence length="481" mass="54271">MEESWLSSQDRAAIMSVATNNEFLPASLESTVHRLIADTERYIALLDAEIDCIQPTLYRLRNQRQNHIDLLRRYRTVVAPHRKLPVEMLQEIFIMCSLDALRTRIMLDRAPWTLARVCSKWRHVALATPTLWSNIQVPHIYDTISALKSVRVMQRLFAYGRNSSISLDIVFNYPGHSEPDDSQLTRLLVAAAARLEHLSFNGNHRSIHTLLSLPPGSMENLRSLKIADVVLKTSACTLRTAPNLRRVTFVYKFPSTIDNIPFHQLTHLTIVKTEMTSATAFRILTLSRDLVQCTLHFVNDSQVQTDTYSQNKPKILPRLETLQLQVTSGPGVLWISFLSLPSLVDFCFTNFDSSIKWHPAWMPVITHSGLLKNLDLRLDISAAELEDVLGGAPKLLSLDISPKSIPPSILSRMSPGDLLPLLKSLRCSFALDAAPDAFVDMLESRKDVAPIAEVGFYNKAPLHQPRIQKLIKDGCDMRLLV</sequence>
<protein>
    <submittedName>
        <fullName evidence="1">Uncharacterized protein</fullName>
    </submittedName>
</protein>
<keyword evidence="2" id="KW-1185">Reference proteome</keyword>
<dbReference type="SUPFAM" id="SSF52058">
    <property type="entry name" value="L domain-like"/>
    <property type="match status" value="1"/>
</dbReference>
<dbReference type="InterPro" id="IPR032675">
    <property type="entry name" value="LRR_dom_sf"/>
</dbReference>
<comment type="caution">
    <text evidence="1">The sequence shown here is derived from an EMBL/GenBank/DDBJ whole genome shotgun (WGS) entry which is preliminary data.</text>
</comment>
<name>A0A369J8X8_HYPMA</name>
<proteinExistence type="predicted"/>
<organism evidence="1 2">
    <name type="scientific">Hypsizygus marmoreus</name>
    <name type="common">White beech mushroom</name>
    <name type="synonym">Agaricus marmoreus</name>
    <dbReference type="NCBI Taxonomy" id="39966"/>
    <lineage>
        <taxon>Eukaryota</taxon>
        <taxon>Fungi</taxon>
        <taxon>Dikarya</taxon>
        <taxon>Basidiomycota</taxon>
        <taxon>Agaricomycotina</taxon>
        <taxon>Agaricomycetes</taxon>
        <taxon>Agaricomycetidae</taxon>
        <taxon>Agaricales</taxon>
        <taxon>Tricholomatineae</taxon>
        <taxon>Lyophyllaceae</taxon>
        <taxon>Hypsizygus</taxon>
    </lineage>
</organism>
<dbReference type="Gene3D" id="3.80.10.10">
    <property type="entry name" value="Ribonuclease Inhibitor"/>
    <property type="match status" value="1"/>
</dbReference>
<evidence type="ECO:0000313" key="1">
    <source>
        <dbReference type="EMBL" id="RDB16885.1"/>
    </source>
</evidence>
<dbReference type="InParanoid" id="A0A369J8X8"/>
<evidence type="ECO:0000313" key="2">
    <source>
        <dbReference type="Proteomes" id="UP000076154"/>
    </source>
</evidence>
<accession>A0A369J8X8</accession>
<gene>
    <name evidence="1" type="ORF">Hypma_002526</name>
</gene>
<dbReference type="AlphaFoldDB" id="A0A369J8X8"/>
<reference evidence="1" key="1">
    <citation type="submission" date="2018-04" db="EMBL/GenBank/DDBJ databases">
        <title>Whole genome sequencing of Hypsizygus marmoreus.</title>
        <authorList>
            <person name="Choi I.-G."/>
            <person name="Min B."/>
            <person name="Kim J.-G."/>
            <person name="Kim S."/>
            <person name="Oh Y.-L."/>
            <person name="Kong W.-S."/>
            <person name="Park H."/>
            <person name="Jeong J."/>
            <person name="Song E.-S."/>
        </authorList>
    </citation>
    <scope>NUCLEOTIDE SEQUENCE [LARGE SCALE GENOMIC DNA]</scope>
    <source>
        <strain evidence="1">51987-8</strain>
    </source>
</reference>
<dbReference type="Proteomes" id="UP000076154">
    <property type="component" value="Unassembled WGS sequence"/>
</dbReference>
<dbReference type="OrthoDB" id="3039479at2759"/>
<dbReference type="EMBL" id="LUEZ02000122">
    <property type="protein sequence ID" value="RDB16885.1"/>
    <property type="molecule type" value="Genomic_DNA"/>
</dbReference>